<keyword evidence="1" id="KW-1133">Transmembrane helix</keyword>
<evidence type="ECO:0000313" key="2">
    <source>
        <dbReference type="EMBL" id="ETW97738.1"/>
    </source>
</evidence>
<dbReference type="EMBL" id="AZHW01000626">
    <property type="protein sequence ID" value="ETW97738.1"/>
    <property type="molecule type" value="Genomic_DNA"/>
</dbReference>
<keyword evidence="1" id="KW-0472">Membrane</keyword>
<evidence type="ECO:0008006" key="4">
    <source>
        <dbReference type="Google" id="ProtNLM"/>
    </source>
</evidence>
<reference evidence="2 3" key="1">
    <citation type="journal article" date="2014" name="Nature">
        <title>An environmental bacterial taxon with a large and distinct metabolic repertoire.</title>
        <authorList>
            <person name="Wilson M.C."/>
            <person name="Mori T."/>
            <person name="Ruckert C."/>
            <person name="Uria A.R."/>
            <person name="Helf M.J."/>
            <person name="Takada K."/>
            <person name="Gernert C."/>
            <person name="Steffens U.A."/>
            <person name="Heycke N."/>
            <person name="Schmitt S."/>
            <person name="Rinke C."/>
            <person name="Helfrich E.J."/>
            <person name="Brachmann A.O."/>
            <person name="Gurgui C."/>
            <person name="Wakimoto T."/>
            <person name="Kracht M."/>
            <person name="Crusemann M."/>
            <person name="Hentschel U."/>
            <person name="Abe I."/>
            <person name="Matsunaga S."/>
            <person name="Kalinowski J."/>
            <person name="Takeyama H."/>
            <person name="Piel J."/>
        </authorList>
    </citation>
    <scope>NUCLEOTIDE SEQUENCE [LARGE SCALE GENOMIC DNA]</scope>
    <source>
        <strain evidence="3">TSY1</strain>
    </source>
</reference>
<dbReference type="HOGENOM" id="CLU_2407775_0_0_7"/>
<dbReference type="Proteomes" id="UP000019141">
    <property type="component" value="Unassembled WGS sequence"/>
</dbReference>
<sequence length="92" mass="9434">MLSTAFLGPATIVIAIAIVLVLVYYLVRTIIALRRAGGHLANVVAALQTTADSSANLEADLTTINGALSTLGDGLGAIDEDLVGVAQVFRLV</sequence>
<keyword evidence="3" id="KW-1185">Reference proteome</keyword>
<comment type="caution">
    <text evidence="2">The sequence shown here is derived from an EMBL/GenBank/DDBJ whole genome shotgun (WGS) entry which is preliminary data.</text>
</comment>
<proteinExistence type="predicted"/>
<feature type="transmembrane region" description="Helical" evidence="1">
    <location>
        <begin position="6"/>
        <end position="27"/>
    </location>
</feature>
<accession>W4LHZ8</accession>
<gene>
    <name evidence="2" type="ORF">ETSY1_21500</name>
</gene>
<protein>
    <recommendedName>
        <fullName evidence="4">DUF948 domain-containing protein</fullName>
    </recommendedName>
</protein>
<organism evidence="2 3">
    <name type="scientific">Entotheonella factor</name>
    <dbReference type="NCBI Taxonomy" id="1429438"/>
    <lineage>
        <taxon>Bacteria</taxon>
        <taxon>Pseudomonadati</taxon>
        <taxon>Nitrospinota/Tectimicrobiota group</taxon>
        <taxon>Candidatus Tectimicrobiota</taxon>
        <taxon>Candidatus Entotheonellia</taxon>
        <taxon>Candidatus Entotheonellales</taxon>
        <taxon>Candidatus Entotheonellaceae</taxon>
        <taxon>Candidatus Entotheonella</taxon>
    </lineage>
</organism>
<evidence type="ECO:0000256" key="1">
    <source>
        <dbReference type="SAM" id="Phobius"/>
    </source>
</evidence>
<keyword evidence="1" id="KW-0812">Transmembrane</keyword>
<evidence type="ECO:0000313" key="3">
    <source>
        <dbReference type="Proteomes" id="UP000019141"/>
    </source>
</evidence>
<name>W4LHZ8_ENTF1</name>
<dbReference type="AlphaFoldDB" id="W4LHZ8"/>